<dbReference type="PhylomeDB" id="A0A0G4GM21"/>
<accession>A0A0G4GM21</accession>
<proteinExistence type="predicted"/>
<dbReference type="InParanoid" id="A0A0G4GM21"/>
<keyword evidence="2" id="KW-1185">Reference proteome</keyword>
<evidence type="ECO:0000313" key="2">
    <source>
        <dbReference type="Proteomes" id="UP000041254"/>
    </source>
</evidence>
<dbReference type="Proteomes" id="UP000041254">
    <property type="component" value="Unassembled WGS sequence"/>
</dbReference>
<dbReference type="PANTHER" id="PTHR35340:SF5">
    <property type="entry name" value="ASST-DOMAIN-CONTAINING PROTEIN"/>
    <property type="match status" value="1"/>
</dbReference>
<organism evidence="1 2">
    <name type="scientific">Vitrella brassicaformis (strain CCMP3155)</name>
    <dbReference type="NCBI Taxonomy" id="1169540"/>
    <lineage>
        <taxon>Eukaryota</taxon>
        <taxon>Sar</taxon>
        <taxon>Alveolata</taxon>
        <taxon>Colpodellida</taxon>
        <taxon>Vitrellaceae</taxon>
        <taxon>Vitrella</taxon>
    </lineage>
</organism>
<dbReference type="AlphaFoldDB" id="A0A0G4GM21"/>
<dbReference type="OrthoDB" id="5427350at2759"/>
<protein>
    <submittedName>
        <fullName evidence="1">Uncharacterized protein</fullName>
    </submittedName>
</protein>
<dbReference type="VEuPathDB" id="CryptoDB:Vbra_4556"/>
<dbReference type="STRING" id="1169540.A0A0G4GM21"/>
<dbReference type="EMBL" id="CDMY01000712">
    <property type="protein sequence ID" value="CEM31110.1"/>
    <property type="molecule type" value="Genomic_DNA"/>
</dbReference>
<dbReference type="InterPro" id="IPR053143">
    <property type="entry name" value="Arylsulfate_ST"/>
</dbReference>
<sequence length="266" mass="30015">MHFTGHLPVVEEVSVDGELLLSFDWMSGANSYRARKYEWRNVTPHWRPMLLLIDQVLYYSWNGSTDVAAWRIEAAEGPGKPFTRVTKHKRTRFEHSVALTKTALKRGGRCMVYRAIAMGKDGKQLGASDGVHTAECGDTGGKKGTKSIAERVFSYSGARRADGSLKYRYVSRCHGSFQKTDKGTGVIGWGGMHYTGHLPVVEEVSVDGELLLSFDWMSGANSYRARKYEWRNVTPHWRPMLLLIDQVLYYSWNGSTDVAAWRIEAA</sequence>
<dbReference type="PANTHER" id="PTHR35340">
    <property type="entry name" value="PQQ ENZYME REPEAT PROTEIN-RELATED"/>
    <property type="match status" value="1"/>
</dbReference>
<gene>
    <name evidence="1" type="ORF">Vbra_4556</name>
</gene>
<evidence type="ECO:0000313" key="1">
    <source>
        <dbReference type="EMBL" id="CEM31110.1"/>
    </source>
</evidence>
<reference evidence="1 2" key="1">
    <citation type="submission" date="2014-11" db="EMBL/GenBank/DDBJ databases">
        <authorList>
            <person name="Zhu J."/>
            <person name="Qi W."/>
            <person name="Song R."/>
        </authorList>
    </citation>
    <scope>NUCLEOTIDE SEQUENCE [LARGE SCALE GENOMIC DNA]</scope>
</reference>
<name>A0A0G4GM21_VITBC</name>